<sequence length="59" mass="7283">KNREEGRPLNKNSKFVGTMKNKRIAEKLRDLEAYYRKWNKTPRVKLENQFNKNKRKKVY</sequence>
<evidence type="ECO:0000313" key="2">
    <source>
        <dbReference type="Proteomes" id="UP000789570"/>
    </source>
</evidence>
<comment type="caution">
    <text evidence="1">The sequence shown here is derived from an EMBL/GenBank/DDBJ whole genome shotgun (WGS) entry which is preliminary data.</text>
</comment>
<organism evidence="1 2">
    <name type="scientific">Funneliformis caledonium</name>
    <dbReference type="NCBI Taxonomy" id="1117310"/>
    <lineage>
        <taxon>Eukaryota</taxon>
        <taxon>Fungi</taxon>
        <taxon>Fungi incertae sedis</taxon>
        <taxon>Mucoromycota</taxon>
        <taxon>Glomeromycotina</taxon>
        <taxon>Glomeromycetes</taxon>
        <taxon>Glomerales</taxon>
        <taxon>Glomeraceae</taxon>
        <taxon>Funneliformis</taxon>
    </lineage>
</organism>
<gene>
    <name evidence="1" type="ORF">FCALED_LOCUS15548</name>
</gene>
<dbReference type="Proteomes" id="UP000789570">
    <property type="component" value="Unassembled WGS sequence"/>
</dbReference>
<accession>A0A9N9IMZ8</accession>
<protein>
    <submittedName>
        <fullName evidence="1">16157_t:CDS:1</fullName>
    </submittedName>
</protein>
<keyword evidence="2" id="KW-1185">Reference proteome</keyword>
<reference evidence="1" key="1">
    <citation type="submission" date="2021-06" db="EMBL/GenBank/DDBJ databases">
        <authorList>
            <person name="Kallberg Y."/>
            <person name="Tangrot J."/>
            <person name="Rosling A."/>
        </authorList>
    </citation>
    <scope>NUCLEOTIDE SEQUENCE</scope>
    <source>
        <strain evidence="1">UK204</strain>
    </source>
</reference>
<proteinExistence type="predicted"/>
<feature type="non-terminal residue" evidence="1">
    <location>
        <position position="1"/>
    </location>
</feature>
<dbReference type="EMBL" id="CAJVPQ010014585">
    <property type="protein sequence ID" value="CAG8739963.1"/>
    <property type="molecule type" value="Genomic_DNA"/>
</dbReference>
<evidence type="ECO:0000313" key="1">
    <source>
        <dbReference type="EMBL" id="CAG8739963.1"/>
    </source>
</evidence>
<name>A0A9N9IMZ8_9GLOM</name>
<dbReference type="AlphaFoldDB" id="A0A9N9IMZ8"/>